<evidence type="ECO:0000313" key="3">
    <source>
        <dbReference type="Proteomes" id="UP000091967"/>
    </source>
</evidence>
<dbReference type="OrthoDB" id="5086009at2759"/>
<feature type="compositionally biased region" description="Basic and acidic residues" evidence="1">
    <location>
        <begin position="83"/>
        <end position="99"/>
    </location>
</feature>
<evidence type="ECO:0000313" key="2">
    <source>
        <dbReference type="EMBL" id="OBS21937.1"/>
    </source>
</evidence>
<dbReference type="OMA" id="IWHRTCV"/>
<sequence>MSEVKIIWHRTCVVCKRVEKIEYLNMNNTQVDDPKKDEAQTAVQTDCPDESLKDAIANYRCRACRSAMTIESQKLQNTIMELLGREQKEGRSSSEEEHWTASGDSSYQV</sequence>
<accession>A0A1B8AN73</accession>
<reference evidence="2 3" key="1">
    <citation type="submission" date="2016-06" db="EMBL/GenBank/DDBJ databases">
        <title>Living apart together: crosstalk between the core and supernumerary genomes in a fungal plant pathogen.</title>
        <authorList>
            <person name="Vanheule A."/>
            <person name="Audenaert K."/>
            <person name="Warris S."/>
            <person name="Van De Geest H."/>
            <person name="Schijlen E."/>
            <person name="Hofte M."/>
            <person name="De Saeger S."/>
            <person name="Haesaert G."/>
            <person name="Waalwijk C."/>
            <person name="Van Der Lee T."/>
        </authorList>
    </citation>
    <scope>NUCLEOTIDE SEQUENCE [LARGE SCALE GENOMIC DNA]</scope>
    <source>
        <strain evidence="2 3">2516</strain>
    </source>
</reference>
<organism evidence="2 3">
    <name type="scientific">Fusarium poae</name>
    <dbReference type="NCBI Taxonomy" id="36050"/>
    <lineage>
        <taxon>Eukaryota</taxon>
        <taxon>Fungi</taxon>
        <taxon>Dikarya</taxon>
        <taxon>Ascomycota</taxon>
        <taxon>Pezizomycotina</taxon>
        <taxon>Sordariomycetes</taxon>
        <taxon>Hypocreomycetidae</taxon>
        <taxon>Hypocreales</taxon>
        <taxon>Nectriaceae</taxon>
        <taxon>Fusarium</taxon>
    </lineage>
</organism>
<dbReference type="Proteomes" id="UP000091967">
    <property type="component" value="Unassembled WGS sequence"/>
</dbReference>
<protein>
    <submittedName>
        <fullName evidence="2">Uncharacterized protein</fullName>
    </submittedName>
</protein>
<feature type="region of interest" description="Disordered" evidence="1">
    <location>
        <begin position="82"/>
        <end position="109"/>
    </location>
</feature>
<keyword evidence="3" id="KW-1185">Reference proteome</keyword>
<proteinExistence type="predicted"/>
<name>A0A1B8AN73_FUSPO</name>
<evidence type="ECO:0000256" key="1">
    <source>
        <dbReference type="SAM" id="MobiDB-lite"/>
    </source>
</evidence>
<comment type="caution">
    <text evidence="2">The sequence shown here is derived from an EMBL/GenBank/DDBJ whole genome shotgun (WGS) entry which is preliminary data.</text>
</comment>
<dbReference type="EMBL" id="LYXU01000003">
    <property type="protein sequence ID" value="OBS21937.1"/>
    <property type="molecule type" value="Genomic_DNA"/>
</dbReference>
<gene>
    <name evidence="2" type="ORF">FPOA_08274</name>
</gene>
<dbReference type="AlphaFoldDB" id="A0A1B8AN73"/>